<accession>A0AA85K7J0</accession>
<dbReference type="WBParaSite" id="TREG1_78510.1">
    <property type="protein sequence ID" value="TREG1_78510.1"/>
    <property type="gene ID" value="TREG1_78510"/>
</dbReference>
<protein>
    <submittedName>
        <fullName evidence="2">Uncharacterized protein</fullName>
    </submittedName>
</protein>
<evidence type="ECO:0000313" key="1">
    <source>
        <dbReference type="Proteomes" id="UP000050795"/>
    </source>
</evidence>
<proteinExistence type="predicted"/>
<name>A0AA85K7J0_TRIRE</name>
<organism evidence="1 2">
    <name type="scientific">Trichobilharzia regenti</name>
    <name type="common">Nasal bird schistosome</name>
    <dbReference type="NCBI Taxonomy" id="157069"/>
    <lineage>
        <taxon>Eukaryota</taxon>
        <taxon>Metazoa</taxon>
        <taxon>Spiralia</taxon>
        <taxon>Lophotrochozoa</taxon>
        <taxon>Platyhelminthes</taxon>
        <taxon>Trematoda</taxon>
        <taxon>Digenea</taxon>
        <taxon>Strigeidida</taxon>
        <taxon>Schistosomatoidea</taxon>
        <taxon>Schistosomatidae</taxon>
        <taxon>Trichobilharzia</taxon>
    </lineage>
</organism>
<sequence length="154" mass="17522">MKTEVRRGEDKELDYYQDKRLLKIKLKSLRTTAVGSQFKFNTYKLKDETTRDGFSAAVRLKSEALHGITEETCVGGNYNSPGAMFNETSSTVQGRSKKQDKEWLSMGTYGEANGREERGLVKEKMNQCKSGQQKEKLIFLHTALSKEVKKSARK</sequence>
<reference evidence="1" key="1">
    <citation type="submission" date="2022-06" db="EMBL/GenBank/DDBJ databases">
        <authorList>
            <person name="Berger JAMES D."/>
            <person name="Berger JAMES D."/>
        </authorList>
    </citation>
    <scope>NUCLEOTIDE SEQUENCE [LARGE SCALE GENOMIC DNA]</scope>
</reference>
<dbReference type="AlphaFoldDB" id="A0AA85K7J0"/>
<evidence type="ECO:0000313" key="2">
    <source>
        <dbReference type="WBParaSite" id="TREG1_78510.1"/>
    </source>
</evidence>
<keyword evidence="1" id="KW-1185">Reference proteome</keyword>
<reference evidence="2" key="2">
    <citation type="submission" date="2023-11" db="UniProtKB">
        <authorList>
            <consortium name="WormBaseParasite"/>
        </authorList>
    </citation>
    <scope>IDENTIFICATION</scope>
</reference>
<dbReference type="Proteomes" id="UP000050795">
    <property type="component" value="Unassembled WGS sequence"/>
</dbReference>